<evidence type="ECO:0000259" key="7">
    <source>
        <dbReference type="PROSITE" id="PS51233"/>
    </source>
</evidence>
<gene>
    <name evidence="8" type="ORF">MEDL_60655</name>
</gene>
<dbReference type="PRINTS" id="PR00018">
    <property type="entry name" value="KRINGLE"/>
</dbReference>
<feature type="domain" description="Kringle" evidence="6">
    <location>
        <begin position="740"/>
        <end position="809"/>
    </location>
</feature>
<dbReference type="Pfam" id="PF00090">
    <property type="entry name" value="TSP_1"/>
    <property type="match status" value="4"/>
</dbReference>
<evidence type="ECO:0000256" key="2">
    <source>
        <dbReference type="ARBA" id="ARBA00022837"/>
    </source>
</evidence>
<dbReference type="CDD" id="cd00108">
    <property type="entry name" value="KR"/>
    <property type="match status" value="3"/>
</dbReference>
<evidence type="ECO:0000256" key="5">
    <source>
        <dbReference type="SAM" id="SignalP"/>
    </source>
</evidence>
<sequence>MGQVTVALVASLIAVYVKSTEGVCTGYYYDTCSKYAYYKDKYTTACGWWGRCTRYKQSKKTEYYRCQRKCPTVHGGWSSYGNWERWGSCSKSCGSGTQSTRRLRYCNNPSPKNGGNGCSGSNSRSKSRSCNTNKCPINGQWTKWNSWSEYGPCSASCGSGKQSRTKTRTCSKPYPKYGGKTCPGESTTTFSQTCNTNPCPVDGKWGAFSKWSEWGSCSVTCGQGLKTRSRSRSCDNPEPKYGGTSCTGQSVTVDSLQCTEIQCPVDGGWTDFLSWSTWTTCSETCGFGEQKSSRTRLCKNPEAEFDGKPCPGESIEERTQQCKIKDCPGYCECSTVGDTHYRTFDGQWIDFMGSCHYLLAKTAPDEIDCQFSVVVINKAASQTSELPYTRTIEFAIKDYKIRLFPDKVVLVDGTKISLPYNTKDSSVNIFLSGRYVRVQTNCDVILEWDGSKNLELAALDTFAKRMTGICGNCDGIRNEFSATNDSKPTDEFLKIGEKVETFALAEEAKAAGDTCGVLSEIPETTGAMNEIAKAPEYCGLLNLKENGTSPFQECLESSNIQADKHYNMCVSDVSLYYNTNNNDLGKAVCDNLESFALRSLSCGINEVYSDHVSGCQANCVNRDSDKTCELPFTEGCACEEGYILSGKECVKSEDCGCSSDVGYIGLGDEVLSADCTKNYKCIRINETGTLIEETATKCHENAVCQPNAEGDLLCRCKLEYEGDGVVECKPKEKDCTLTKSGTGYKGKTSITESGISCQAWAEKSPHKHKFDVKLSDQSNYCRNPDGSDRPWCYTIKKEKRWEYCDIPKCDIKECKPDKKGSDYEGHKSITTSGIECQTWAATEPHKHRFSKKLAKHKNYCRNPDGSKEPWCYTSDPNKRWEYCDIPLCEVKQCKEDVKGSDYNGHQNTTSSGKICQAWGSQEPHRHGISRLAAEINYCRNPDGSSKPWCYTLEKETRWEYCDIQLCCKYLLYN</sequence>
<evidence type="ECO:0000256" key="3">
    <source>
        <dbReference type="ARBA" id="ARBA00023157"/>
    </source>
</evidence>
<proteinExistence type="predicted"/>
<evidence type="ECO:0000256" key="1">
    <source>
        <dbReference type="ARBA" id="ARBA00022572"/>
    </source>
</evidence>
<dbReference type="SMART" id="SM00130">
    <property type="entry name" value="KR"/>
    <property type="match status" value="3"/>
</dbReference>
<dbReference type="SUPFAM" id="SSF57440">
    <property type="entry name" value="Kringle-like"/>
    <property type="match status" value="3"/>
</dbReference>
<dbReference type="PANTHER" id="PTHR24261:SF7">
    <property type="entry name" value="KRINGLE DOMAIN-CONTAINING PROTEIN"/>
    <property type="match status" value="1"/>
</dbReference>
<feature type="disulfide bond" evidence="4">
    <location>
        <begin position="860"/>
        <end position="883"/>
    </location>
</feature>
<protein>
    <submittedName>
        <fullName evidence="8">PLG</fullName>
        <ecNumber evidence="8">3.4.21.7</ecNumber>
    </submittedName>
</protein>
<organism evidence="8 9">
    <name type="scientific">Mytilus edulis</name>
    <name type="common">Blue mussel</name>
    <dbReference type="NCBI Taxonomy" id="6550"/>
    <lineage>
        <taxon>Eukaryota</taxon>
        <taxon>Metazoa</taxon>
        <taxon>Spiralia</taxon>
        <taxon>Lophotrochozoa</taxon>
        <taxon>Mollusca</taxon>
        <taxon>Bivalvia</taxon>
        <taxon>Autobranchia</taxon>
        <taxon>Pteriomorphia</taxon>
        <taxon>Mytilida</taxon>
        <taxon>Mytiloidea</taxon>
        <taxon>Mytilidae</taxon>
        <taxon>Mytilinae</taxon>
        <taxon>Mytilus</taxon>
    </lineage>
</organism>
<dbReference type="SUPFAM" id="SSF57567">
    <property type="entry name" value="Serine protease inhibitors"/>
    <property type="match status" value="1"/>
</dbReference>
<keyword evidence="9" id="KW-1185">Reference proteome</keyword>
<feature type="disulfide bond" evidence="4">
    <location>
        <begin position="938"/>
        <end position="961"/>
    </location>
</feature>
<dbReference type="Pfam" id="PF00051">
    <property type="entry name" value="Kringle"/>
    <property type="match status" value="3"/>
</dbReference>
<dbReference type="InterPro" id="IPR000884">
    <property type="entry name" value="TSP1_rpt"/>
</dbReference>
<dbReference type="Gene3D" id="2.20.100.10">
    <property type="entry name" value="Thrombospondin type-1 (TSP1) repeat"/>
    <property type="match status" value="4"/>
</dbReference>
<feature type="chain" id="PRO_5035805599" evidence="5">
    <location>
        <begin position="23"/>
        <end position="973"/>
    </location>
</feature>
<dbReference type="PROSITE" id="PS50092">
    <property type="entry name" value="TSP1"/>
    <property type="match status" value="3"/>
</dbReference>
<dbReference type="PROSITE" id="PS00021">
    <property type="entry name" value="KRINGLE_1"/>
    <property type="match status" value="3"/>
</dbReference>
<dbReference type="SUPFAM" id="SSF82895">
    <property type="entry name" value="TSP-1 type 1 repeat"/>
    <property type="match status" value="4"/>
</dbReference>
<dbReference type="InterPro" id="IPR050759">
    <property type="entry name" value="Serine_protease_kringle"/>
</dbReference>
<dbReference type="Gene3D" id="2.40.20.10">
    <property type="entry name" value="Plasminogen Kringle 4"/>
    <property type="match status" value="3"/>
</dbReference>
<dbReference type="SMART" id="SM00216">
    <property type="entry name" value="VWD"/>
    <property type="match status" value="1"/>
</dbReference>
<dbReference type="PANTHER" id="PTHR24261">
    <property type="entry name" value="PLASMINOGEN-RELATED"/>
    <property type="match status" value="1"/>
</dbReference>
<keyword evidence="5" id="KW-0732">Signal</keyword>
<dbReference type="PROSITE" id="PS50070">
    <property type="entry name" value="KRINGLE_2"/>
    <property type="match status" value="3"/>
</dbReference>
<evidence type="ECO:0000313" key="9">
    <source>
        <dbReference type="Proteomes" id="UP000683360"/>
    </source>
</evidence>
<dbReference type="FunFam" id="2.20.100.10:FF:000001">
    <property type="entry name" value="semaphorin-5A isoform X1"/>
    <property type="match status" value="2"/>
</dbReference>
<dbReference type="EC" id="3.4.21.7" evidence="8"/>
<name>A0A8S3V2C5_MYTED</name>
<dbReference type="Pfam" id="PF01826">
    <property type="entry name" value="TIL"/>
    <property type="match status" value="1"/>
</dbReference>
<dbReference type="InterPro" id="IPR000001">
    <property type="entry name" value="Kringle"/>
</dbReference>
<dbReference type="AlphaFoldDB" id="A0A8S3V2C5"/>
<evidence type="ECO:0000259" key="6">
    <source>
        <dbReference type="PROSITE" id="PS50070"/>
    </source>
</evidence>
<dbReference type="InterPro" id="IPR038178">
    <property type="entry name" value="Kringle_sf"/>
</dbReference>
<dbReference type="Proteomes" id="UP000683360">
    <property type="component" value="Unassembled WGS sequence"/>
</dbReference>
<dbReference type="InterPro" id="IPR018056">
    <property type="entry name" value="Kringle_CS"/>
</dbReference>
<dbReference type="OrthoDB" id="6059693at2759"/>
<feature type="disulfide bond" evidence="4">
    <location>
        <begin position="781"/>
        <end position="804"/>
    </location>
</feature>
<feature type="signal peptide" evidence="5">
    <location>
        <begin position="1"/>
        <end position="22"/>
    </location>
</feature>
<dbReference type="PROSITE" id="PS51233">
    <property type="entry name" value="VWFD"/>
    <property type="match status" value="1"/>
</dbReference>
<dbReference type="Pfam" id="PF00094">
    <property type="entry name" value="VWD"/>
    <property type="match status" value="1"/>
</dbReference>
<evidence type="ECO:0000256" key="4">
    <source>
        <dbReference type="PROSITE-ProRule" id="PRU00121"/>
    </source>
</evidence>
<keyword evidence="1 4" id="KW-0420">Kringle</keyword>
<keyword evidence="3 4" id="KW-1015">Disulfide bond</keyword>
<keyword evidence="2" id="KW-0106">Calcium</keyword>
<reference evidence="8" key="1">
    <citation type="submission" date="2021-03" db="EMBL/GenBank/DDBJ databases">
        <authorList>
            <person name="Bekaert M."/>
        </authorList>
    </citation>
    <scope>NUCLEOTIDE SEQUENCE</scope>
</reference>
<comment type="caution">
    <text evidence="8">The sequence shown here is derived from an EMBL/GenBank/DDBJ whole genome shotgun (WGS) entry which is preliminary data.</text>
</comment>
<feature type="domain" description="Kringle" evidence="6">
    <location>
        <begin position="898"/>
        <end position="966"/>
    </location>
</feature>
<accession>A0A8S3V2C5</accession>
<dbReference type="EMBL" id="CAJPWZ010002951">
    <property type="protein sequence ID" value="CAG2248900.1"/>
    <property type="molecule type" value="Genomic_DNA"/>
</dbReference>
<dbReference type="InterPro" id="IPR036084">
    <property type="entry name" value="Ser_inhib-like_sf"/>
</dbReference>
<dbReference type="InterPro" id="IPR002919">
    <property type="entry name" value="TIL_dom"/>
</dbReference>
<keyword evidence="8" id="KW-0378">Hydrolase</keyword>
<dbReference type="CDD" id="cd19941">
    <property type="entry name" value="TIL"/>
    <property type="match status" value="1"/>
</dbReference>
<comment type="caution">
    <text evidence="4">Lacks conserved residue(s) required for the propagation of feature annotation.</text>
</comment>
<dbReference type="InterPro" id="IPR013806">
    <property type="entry name" value="Kringle-like"/>
</dbReference>
<dbReference type="SMART" id="SM00209">
    <property type="entry name" value="TSP1"/>
    <property type="match status" value="4"/>
</dbReference>
<dbReference type="InterPro" id="IPR036383">
    <property type="entry name" value="TSP1_rpt_sf"/>
</dbReference>
<dbReference type="GO" id="GO:0004252">
    <property type="term" value="F:serine-type endopeptidase activity"/>
    <property type="evidence" value="ECO:0007669"/>
    <property type="project" value="UniProtKB-EC"/>
</dbReference>
<dbReference type="Gene3D" id="2.10.25.10">
    <property type="entry name" value="Laminin"/>
    <property type="match status" value="2"/>
</dbReference>
<dbReference type="InterPro" id="IPR001846">
    <property type="entry name" value="VWF_type-D"/>
</dbReference>
<evidence type="ECO:0000313" key="8">
    <source>
        <dbReference type="EMBL" id="CAG2248900.1"/>
    </source>
</evidence>
<feature type="domain" description="Kringle" evidence="6">
    <location>
        <begin position="819"/>
        <end position="888"/>
    </location>
</feature>
<feature type="domain" description="VWFD" evidence="7">
    <location>
        <begin position="331"/>
        <end position="516"/>
    </location>
</feature>